<dbReference type="InterPro" id="IPR050834">
    <property type="entry name" value="Glycosyltransf_2"/>
</dbReference>
<feature type="transmembrane region" description="Helical" evidence="1">
    <location>
        <begin position="276"/>
        <end position="294"/>
    </location>
</feature>
<dbReference type="AlphaFoldDB" id="A0A839N415"/>
<accession>A0A839N415</accession>
<feature type="domain" description="Glycosyltransferase 2-like" evidence="2">
    <location>
        <begin position="13"/>
        <end position="172"/>
    </location>
</feature>
<organism evidence="3 4">
    <name type="scientific">Flexivirga oryzae</name>
    <dbReference type="NCBI Taxonomy" id="1794944"/>
    <lineage>
        <taxon>Bacteria</taxon>
        <taxon>Bacillati</taxon>
        <taxon>Actinomycetota</taxon>
        <taxon>Actinomycetes</taxon>
        <taxon>Micrococcales</taxon>
        <taxon>Dermacoccaceae</taxon>
        <taxon>Flexivirga</taxon>
    </lineage>
</organism>
<dbReference type="PANTHER" id="PTHR43685:SF2">
    <property type="entry name" value="GLYCOSYLTRANSFERASE 2-LIKE DOMAIN-CONTAINING PROTEIN"/>
    <property type="match status" value="1"/>
</dbReference>
<gene>
    <name evidence="3" type="ORF">FHU39_000687</name>
</gene>
<evidence type="ECO:0000313" key="3">
    <source>
        <dbReference type="EMBL" id="MBB2890703.1"/>
    </source>
</evidence>
<dbReference type="CDD" id="cd02525">
    <property type="entry name" value="Succinoglycan_BP_ExoA"/>
    <property type="match status" value="1"/>
</dbReference>
<keyword evidence="1" id="KW-0812">Transmembrane</keyword>
<sequence length="339" mass="36190">MPTPESQPTDGVSVIMPILNEERHLAESVAAILRQEAPCPLEVVLALGPSTDGTDEVARRLRDADERVKLVTNPTGRTPDALNAAIAASSYDVIARVDGHGILSHGYLATALRALDATGAANVGGIMDAEGTTDFECAVAVAMKSKLGVGGAKFKLGGQAGPAETVYLGVFRRRWLDRVGGYDGRFTRAQDWEMNFRIRSAGGLVWFTPDLKVTYRPRGSFRTLARQYKQYGQWRRVVARRHKGSINARYLAPPAAVVAIAAGAVGGFVWRPLWLVPAAYVAAVAVGGTAISAGKAPGVRLRVPPVLATMHIAWGLGFLASRIRLDDDLPGREGAVVTE</sequence>
<dbReference type="PANTHER" id="PTHR43685">
    <property type="entry name" value="GLYCOSYLTRANSFERASE"/>
    <property type="match status" value="1"/>
</dbReference>
<comment type="caution">
    <text evidence="3">The sequence shown here is derived from an EMBL/GenBank/DDBJ whole genome shotgun (WGS) entry which is preliminary data.</text>
</comment>
<feature type="transmembrane region" description="Helical" evidence="1">
    <location>
        <begin position="250"/>
        <end position="270"/>
    </location>
</feature>
<keyword evidence="3" id="KW-0808">Transferase</keyword>
<keyword evidence="1" id="KW-0472">Membrane</keyword>
<keyword evidence="1" id="KW-1133">Transmembrane helix</keyword>
<name>A0A839N415_9MICO</name>
<dbReference type="SUPFAM" id="SSF53448">
    <property type="entry name" value="Nucleotide-diphospho-sugar transferases"/>
    <property type="match status" value="1"/>
</dbReference>
<evidence type="ECO:0000313" key="4">
    <source>
        <dbReference type="Proteomes" id="UP000559182"/>
    </source>
</evidence>
<reference evidence="3 4" key="1">
    <citation type="submission" date="2020-08" db="EMBL/GenBank/DDBJ databases">
        <title>Sequencing the genomes of 1000 actinobacteria strains.</title>
        <authorList>
            <person name="Klenk H.-P."/>
        </authorList>
    </citation>
    <scope>NUCLEOTIDE SEQUENCE [LARGE SCALE GENOMIC DNA]</scope>
    <source>
        <strain evidence="3 4">DSM 105369</strain>
    </source>
</reference>
<protein>
    <submittedName>
        <fullName evidence="3">Glycosyltransferase involved in cell wall biosynthesis</fullName>
    </submittedName>
</protein>
<dbReference type="GO" id="GO:0016740">
    <property type="term" value="F:transferase activity"/>
    <property type="evidence" value="ECO:0007669"/>
    <property type="project" value="UniProtKB-KW"/>
</dbReference>
<proteinExistence type="predicted"/>
<dbReference type="InterPro" id="IPR029044">
    <property type="entry name" value="Nucleotide-diphossugar_trans"/>
</dbReference>
<dbReference type="EMBL" id="JACHVQ010000001">
    <property type="protein sequence ID" value="MBB2890703.1"/>
    <property type="molecule type" value="Genomic_DNA"/>
</dbReference>
<dbReference type="Gene3D" id="3.90.550.10">
    <property type="entry name" value="Spore Coat Polysaccharide Biosynthesis Protein SpsA, Chain A"/>
    <property type="match status" value="1"/>
</dbReference>
<evidence type="ECO:0000256" key="1">
    <source>
        <dbReference type="SAM" id="Phobius"/>
    </source>
</evidence>
<dbReference type="InterPro" id="IPR001173">
    <property type="entry name" value="Glyco_trans_2-like"/>
</dbReference>
<evidence type="ECO:0000259" key="2">
    <source>
        <dbReference type="Pfam" id="PF00535"/>
    </source>
</evidence>
<dbReference type="Proteomes" id="UP000559182">
    <property type="component" value="Unassembled WGS sequence"/>
</dbReference>
<keyword evidence="4" id="KW-1185">Reference proteome</keyword>
<dbReference type="Pfam" id="PF00535">
    <property type="entry name" value="Glycos_transf_2"/>
    <property type="match status" value="1"/>
</dbReference>